<gene>
    <name evidence="9" type="ORF">ACFSUF_11265</name>
</gene>
<evidence type="ECO:0000313" key="9">
    <source>
        <dbReference type="EMBL" id="MFD2613002.1"/>
    </source>
</evidence>
<feature type="domain" description="Flagellar assembly protein FliH/Type III secretion system HrpE" evidence="8">
    <location>
        <begin position="139"/>
        <end position="259"/>
    </location>
</feature>
<evidence type="ECO:0000256" key="4">
    <source>
        <dbReference type="ARBA" id="ARBA00022795"/>
    </source>
</evidence>
<evidence type="ECO:0000256" key="7">
    <source>
        <dbReference type="SAM" id="Coils"/>
    </source>
</evidence>
<keyword evidence="4" id="KW-1005">Bacterial flagellum biogenesis</keyword>
<dbReference type="PANTHER" id="PTHR34982">
    <property type="entry name" value="YOP PROTEINS TRANSLOCATION PROTEIN L"/>
    <property type="match status" value="1"/>
</dbReference>
<accession>A0ABW5PGA7</accession>
<feature type="coiled-coil region" evidence="7">
    <location>
        <begin position="62"/>
        <end position="89"/>
    </location>
</feature>
<dbReference type="InterPro" id="IPR051472">
    <property type="entry name" value="T3SS_Stator/FliH"/>
</dbReference>
<proteinExistence type="inferred from homology"/>
<evidence type="ECO:0000256" key="5">
    <source>
        <dbReference type="ARBA" id="ARBA00022927"/>
    </source>
</evidence>
<reference evidence="10" key="1">
    <citation type="journal article" date="2019" name="Int. J. Syst. Evol. Microbiol.">
        <title>The Global Catalogue of Microorganisms (GCM) 10K type strain sequencing project: providing services to taxonomists for standard genome sequencing and annotation.</title>
        <authorList>
            <consortium name="The Broad Institute Genomics Platform"/>
            <consortium name="The Broad Institute Genome Sequencing Center for Infectious Disease"/>
            <person name="Wu L."/>
            <person name="Ma J."/>
        </authorList>
    </citation>
    <scope>NUCLEOTIDE SEQUENCE [LARGE SCALE GENOMIC DNA]</scope>
    <source>
        <strain evidence="10">KCTC 3950</strain>
    </source>
</reference>
<keyword evidence="7" id="KW-0175">Coiled coil</keyword>
<keyword evidence="10" id="KW-1185">Reference proteome</keyword>
<comment type="function">
    <text evidence="1">Needed for flagellar regrowth and assembly.</text>
</comment>
<dbReference type="InterPro" id="IPR018035">
    <property type="entry name" value="Flagellar_FliH/T3SS_HrpE"/>
</dbReference>
<dbReference type="Pfam" id="PF02108">
    <property type="entry name" value="FliH"/>
    <property type="match status" value="1"/>
</dbReference>
<comment type="similarity">
    <text evidence="2">Belongs to the FliH family.</text>
</comment>
<keyword evidence="6" id="KW-1006">Bacterial flagellum protein export</keyword>
<organism evidence="9 10">
    <name type="scientific">Paenibacillus gansuensis</name>
    <dbReference type="NCBI Taxonomy" id="306542"/>
    <lineage>
        <taxon>Bacteria</taxon>
        <taxon>Bacillati</taxon>
        <taxon>Bacillota</taxon>
        <taxon>Bacilli</taxon>
        <taxon>Bacillales</taxon>
        <taxon>Paenibacillaceae</taxon>
        <taxon>Paenibacillus</taxon>
    </lineage>
</organism>
<evidence type="ECO:0000313" key="10">
    <source>
        <dbReference type="Proteomes" id="UP001597541"/>
    </source>
</evidence>
<sequence length="278" mass="31893">MSNVIKPNQYVSLEHIRTLEAREVIVKPFYKEESEMTEEEKLLAHKHEEFTAAKEQMMREAEIFAQEQIREAQDEAERIKIRAQEEIDLWWQERRLMDEQHVNEAKNSGYLEGYQEGLVSAEANLREQYGQMLLEAGSILEQSHAMKQLIIQEAEPFLIELSTNIASKILDKQLTVETEWMVDLVKSVLARRREQGVITLCVSPGRYSTIQSYREELVLHIDSQAELQILPDASVNDQGCVVRTAFGSIDARIDTQLTEIKKILLQVAKGEAGDYADG</sequence>
<evidence type="ECO:0000256" key="2">
    <source>
        <dbReference type="ARBA" id="ARBA00006602"/>
    </source>
</evidence>
<dbReference type="RefSeq" id="WP_377602891.1">
    <property type="nucleotide sequence ID" value="NZ_JBHUME010000007.1"/>
</dbReference>
<evidence type="ECO:0000256" key="6">
    <source>
        <dbReference type="ARBA" id="ARBA00023225"/>
    </source>
</evidence>
<evidence type="ECO:0000259" key="8">
    <source>
        <dbReference type="Pfam" id="PF02108"/>
    </source>
</evidence>
<protein>
    <submittedName>
        <fullName evidence="9">FliH/SctL family protein</fullName>
    </submittedName>
</protein>
<dbReference type="Proteomes" id="UP001597541">
    <property type="component" value="Unassembled WGS sequence"/>
</dbReference>
<evidence type="ECO:0000256" key="1">
    <source>
        <dbReference type="ARBA" id="ARBA00003041"/>
    </source>
</evidence>
<name>A0ABW5PGA7_9BACL</name>
<dbReference type="PANTHER" id="PTHR34982:SF1">
    <property type="entry name" value="FLAGELLAR ASSEMBLY PROTEIN FLIH"/>
    <property type="match status" value="1"/>
</dbReference>
<keyword evidence="5" id="KW-0653">Protein transport</keyword>
<evidence type="ECO:0000256" key="3">
    <source>
        <dbReference type="ARBA" id="ARBA00022448"/>
    </source>
</evidence>
<dbReference type="EMBL" id="JBHUME010000007">
    <property type="protein sequence ID" value="MFD2613002.1"/>
    <property type="molecule type" value="Genomic_DNA"/>
</dbReference>
<keyword evidence="3" id="KW-0813">Transport</keyword>
<comment type="caution">
    <text evidence="9">The sequence shown here is derived from an EMBL/GenBank/DDBJ whole genome shotgun (WGS) entry which is preliminary data.</text>
</comment>